<organism evidence="4">
    <name type="scientific">Streptomyces sp. NBC_01401</name>
    <dbReference type="NCBI Taxonomy" id="2903854"/>
    <lineage>
        <taxon>Bacteria</taxon>
        <taxon>Bacillati</taxon>
        <taxon>Actinomycetota</taxon>
        <taxon>Actinomycetes</taxon>
        <taxon>Kitasatosporales</taxon>
        <taxon>Streptomycetaceae</taxon>
        <taxon>Streptomyces</taxon>
    </lineage>
</organism>
<dbReference type="SUPFAM" id="SSF51294">
    <property type="entry name" value="Hedgehog/intein (Hint) domain"/>
    <property type="match status" value="1"/>
</dbReference>
<evidence type="ECO:0000256" key="1">
    <source>
        <dbReference type="SAM" id="MobiDB-lite"/>
    </source>
</evidence>
<sequence>MPRTGVRLLGLRRSGGGQRGQGAIEYIGLVMVVAAIVGALVATGIGAELSEKISAQVCRVTGGDDCGGRNPGAQGAPGDGLPLSDDGTPKSSSQIDYDAALKELQDAQKAEETSSDKALEAAKELAEILADELGITDALDCITKGDMGACTETLINVLLSLIGGAVGKLAAKYGAPWKWKKAVKLIKALKKHGGDLYEGLKGLVKNRKKVKEAEKELAGARKKLDAEKKKPSKKDEKDEKDGKDGKDGKDDGKSDEPDGKPTSCPVGHSFPSGTPVLVADGERRPIESLRTGDRVLATDPVHGVTEVRRVTETFTTYDDKRFTQLITSAGRITATDTHPFWLTGGKGEAAGEAAPGWVDAGDIVTGERLRLPGGTSLVVTGVSRHTERRTTHDLTVEGIHTYYVGVGAAGALVHNNDCEFETDPGVSGPAAGKKLKPPHPRHTVTGAKNGMVKEKNTVILKGNEADIQSDIKGIAEGKAKLVDNGSAYEINGRKYGVEANGRTFPISGKGLVELDRNEYAALKEIAKAGGKTDSPALTRNPRFADHPEVVEKAKKVYDGTYS</sequence>
<reference evidence="4" key="1">
    <citation type="submission" date="2022-10" db="EMBL/GenBank/DDBJ databases">
        <title>The complete genomes of actinobacterial strains from the NBC collection.</title>
        <authorList>
            <person name="Joergensen T.S."/>
            <person name="Alvarez Arevalo M."/>
            <person name="Sterndorff E.B."/>
            <person name="Faurdal D."/>
            <person name="Vuksanovic O."/>
            <person name="Mourched A.-S."/>
            <person name="Charusanti P."/>
            <person name="Shaw S."/>
            <person name="Blin K."/>
            <person name="Weber T."/>
        </authorList>
    </citation>
    <scope>NUCLEOTIDE SEQUENCE</scope>
    <source>
        <strain evidence="4">NBC_01401</strain>
    </source>
</reference>
<dbReference type="InterPro" id="IPR006141">
    <property type="entry name" value="Intein_N"/>
</dbReference>
<feature type="compositionally biased region" description="Basic residues" evidence="1">
    <location>
        <begin position="433"/>
        <end position="442"/>
    </location>
</feature>
<feature type="region of interest" description="Disordered" evidence="1">
    <location>
        <begin position="68"/>
        <end position="93"/>
    </location>
</feature>
<proteinExistence type="predicted"/>
<dbReference type="EMBL" id="CP109535">
    <property type="protein sequence ID" value="WTY95707.1"/>
    <property type="molecule type" value="Genomic_DNA"/>
</dbReference>
<evidence type="ECO:0000256" key="2">
    <source>
        <dbReference type="SAM" id="Phobius"/>
    </source>
</evidence>
<dbReference type="InterPro" id="IPR036844">
    <property type="entry name" value="Hint_dom_sf"/>
</dbReference>
<dbReference type="AlphaFoldDB" id="A0AAU3GRA3"/>
<keyword evidence="2" id="KW-0812">Transmembrane</keyword>
<evidence type="ECO:0000313" key="4">
    <source>
        <dbReference type="EMBL" id="WTY95707.1"/>
    </source>
</evidence>
<accession>A0AAU3GRA3</accession>
<dbReference type="SMART" id="SM00306">
    <property type="entry name" value="HintN"/>
    <property type="match status" value="1"/>
</dbReference>
<dbReference type="Pfam" id="PF07591">
    <property type="entry name" value="PT-HINT"/>
    <property type="match status" value="1"/>
</dbReference>
<dbReference type="InterPro" id="IPR003587">
    <property type="entry name" value="Hint_dom_N"/>
</dbReference>
<keyword evidence="2" id="KW-1133">Transmembrane helix</keyword>
<dbReference type="GO" id="GO:0016539">
    <property type="term" value="P:intein-mediated protein splicing"/>
    <property type="evidence" value="ECO:0007669"/>
    <property type="project" value="InterPro"/>
</dbReference>
<feature type="region of interest" description="Disordered" evidence="1">
    <location>
        <begin position="425"/>
        <end position="447"/>
    </location>
</feature>
<keyword evidence="2" id="KW-0472">Membrane</keyword>
<feature type="compositionally biased region" description="Basic and acidic residues" evidence="1">
    <location>
        <begin position="214"/>
        <end position="259"/>
    </location>
</feature>
<feature type="domain" description="Hint" evidence="3">
    <location>
        <begin position="267"/>
        <end position="373"/>
    </location>
</feature>
<evidence type="ECO:0000259" key="3">
    <source>
        <dbReference type="SMART" id="SM00306"/>
    </source>
</evidence>
<feature type="transmembrane region" description="Helical" evidence="2">
    <location>
        <begin position="23"/>
        <end position="47"/>
    </location>
</feature>
<dbReference type="CDD" id="cd00081">
    <property type="entry name" value="Hint"/>
    <property type="match status" value="1"/>
</dbReference>
<feature type="region of interest" description="Disordered" evidence="1">
    <location>
        <begin position="214"/>
        <end position="279"/>
    </location>
</feature>
<dbReference type="PROSITE" id="PS50817">
    <property type="entry name" value="INTEIN_N_TER"/>
    <property type="match status" value="1"/>
</dbReference>
<protein>
    <submittedName>
        <fullName evidence="4">Hint domain-containing protein</fullName>
    </submittedName>
</protein>
<dbReference type="Gene3D" id="2.170.16.10">
    <property type="entry name" value="Hedgehog/Intein (Hint) domain"/>
    <property type="match status" value="1"/>
</dbReference>
<name>A0AAU3GRA3_9ACTN</name>
<gene>
    <name evidence="4" type="ORF">OG626_12755</name>
</gene>